<dbReference type="InterPro" id="IPR050502">
    <property type="entry name" value="Euk_RNA-bind_prot"/>
</dbReference>
<reference evidence="5" key="1">
    <citation type="submission" date="2016-04" db="EMBL/GenBank/DDBJ databases">
        <authorList>
            <person name="Evans L.H."/>
            <person name="Alamgir A."/>
            <person name="Owens N."/>
            <person name="Weber N.D."/>
            <person name="Virtaneva K."/>
            <person name="Barbian K."/>
            <person name="Babar A."/>
            <person name="Rosenke K."/>
        </authorList>
    </citation>
    <scope>NUCLEOTIDE SEQUENCE</scope>
    <source>
        <strain evidence="5">UB2112</strain>
    </source>
</reference>
<dbReference type="PANTHER" id="PTHR48025:SF1">
    <property type="entry name" value="RRM DOMAIN-CONTAINING PROTEIN"/>
    <property type="match status" value="1"/>
</dbReference>
<dbReference type="CDD" id="cd00590">
    <property type="entry name" value="RRM_SF"/>
    <property type="match status" value="1"/>
</dbReference>
<evidence type="ECO:0000259" key="4">
    <source>
        <dbReference type="PROSITE" id="PS50102"/>
    </source>
</evidence>
<evidence type="ECO:0000256" key="1">
    <source>
        <dbReference type="ARBA" id="ARBA00022884"/>
    </source>
</evidence>
<dbReference type="InterPro" id="IPR035979">
    <property type="entry name" value="RBD_domain_sf"/>
</dbReference>
<dbReference type="GO" id="GO:0003729">
    <property type="term" value="F:mRNA binding"/>
    <property type="evidence" value="ECO:0007669"/>
    <property type="project" value="TreeGrafter"/>
</dbReference>
<accession>A0A1K0GJE5</accession>
<organism evidence="5 7">
    <name type="scientific">Ustilago bromivora</name>
    <dbReference type="NCBI Taxonomy" id="307758"/>
    <lineage>
        <taxon>Eukaryota</taxon>
        <taxon>Fungi</taxon>
        <taxon>Dikarya</taxon>
        <taxon>Basidiomycota</taxon>
        <taxon>Ustilaginomycotina</taxon>
        <taxon>Ustilaginomycetes</taxon>
        <taxon>Ustilaginales</taxon>
        <taxon>Ustilaginaceae</taxon>
        <taxon>Ustilago</taxon>
    </lineage>
</organism>
<dbReference type="InterPro" id="IPR012677">
    <property type="entry name" value="Nucleotide-bd_a/b_plait_sf"/>
</dbReference>
<evidence type="ECO:0000313" key="7">
    <source>
        <dbReference type="Proteomes" id="UP000179920"/>
    </source>
</evidence>
<dbReference type="EMBL" id="LT558118">
    <property type="protein sequence ID" value="SAM71036.1"/>
    <property type="molecule type" value="Genomic_DNA"/>
</dbReference>
<feature type="region of interest" description="Disordered" evidence="3">
    <location>
        <begin position="266"/>
        <end position="323"/>
    </location>
</feature>
<dbReference type="Proteomes" id="UP000658997">
    <property type="component" value="Unassembled WGS sequence"/>
</dbReference>
<evidence type="ECO:0000313" key="8">
    <source>
        <dbReference type="Proteomes" id="UP000658997"/>
    </source>
</evidence>
<feature type="compositionally biased region" description="Polar residues" evidence="3">
    <location>
        <begin position="108"/>
        <end position="119"/>
    </location>
</feature>
<dbReference type="Pfam" id="PF00076">
    <property type="entry name" value="RRM_1"/>
    <property type="match status" value="1"/>
</dbReference>
<dbReference type="GO" id="GO:0005634">
    <property type="term" value="C:nucleus"/>
    <property type="evidence" value="ECO:0007669"/>
    <property type="project" value="TreeGrafter"/>
</dbReference>
<reference evidence="7" key="2">
    <citation type="submission" date="2016-04" db="EMBL/GenBank/DDBJ databases">
        <authorList>
            <person name="Guldener U."/>
            <person name="Guldener U."/>
        </authorList>
    </citation>
    <scope>NUCLEOTIDE SEQUENCE [LARGE SCALE GENOMIC DNA]</scope>
    <source>
        <strain evidence="7">UB2112</strain>
    </source>
</reference>
<dbReference type="SMART" id="SM00360">
    <property type="entry name" value="RRM"/>
    <property type="match status" value="1"/>
</dbReference>
<dbReference type="AlphaFoldDB" id="A0A1K0GJE5"/>
<evidence type="ECO:0000313" key="5">
    <source>
        <dbReference type="EMBL" id="SAM71036.1"/>
    </source>
</evidence>
<feature type="region of interest" description="Disordered" evidence="3">
    <location>
        <begin position="95"/>
        <end position="119"/>
    </location>
</feature>
<evidence type="ECO:0000256" key="3">
    <source>
        <dbReference type="SAM" id="MobiDB-lite"/>
    </source>
</evidence>
<proteinExistence type="predicted"/>
<reference evidence="6" key="3">
    <citation type="submission" date="2018-08" db="EMBL/GenBank/DDBJ databases">
        <authorList>
            <person name="Guldener U."/>
        </authorList>
    </citation>
    <scope>NUCLEOTIDE SEQUENCE</scope>
    <source>
        <strain evidence="6">UB2</strain>
    </source>
</reference>
<feature type="domain" description="RRM" evidence="4">
    <location>
        <begin position="10"/>
        <end position="87"/>
    </location>
</feature>
<protein>
    <recommendedName>
        <fullName evidence="4">RRM domain-containing protein</fullName>
    </recommendedName>
</protein>
<name>A0A1K0GJE5_9BASI</name>
<dbReference type="OrthoDB" id="6159137at2759"/>
<sequence length="323" mass="35085">MRGGRERAQRNLYVLNLPLDATTDHFEALFAQYGSVEHTVILATLDHLARRRGFILMADTAQARAAIDSLNGYVWHHYRIEVSFAIVQRSGTPFSQDVADDASRQEKPSQLTQTSTSIQPLEHMPASDISVRLDQKVPRGLPDQSSDDATLYLSVLDTSVITSLAMVRALTEPFGHVVELHSPEQAPGTSVHSQAVAVYCCPSSASLARLALDGLVIGRSRVQASLRRSPTSTNITTFDPQMAYTPASLTGSPEQLCELGTAFTPSQKRDASSSCPPSAQTDVVSDRNNVEQGCYPRLRQQSEVAGSFTGPDPWDNTGLSRAT</sequence>
<dbReference type="Gene3D" id="3.30.70.330">
    <property type="match status" value="1"/>
</dbReference>
<evidence type="ECO:0000313" key="6">
    <source>
        <dbReference type="EMBL" id="SYW86255.1"/>
    </source>
</evidence>
<dbReference type="PROSITE" id="PS50102">
    <property type="entry name" value="RRM"/>
    <property type="match status" value="1"/>
</dbReference>
<keyword evidence="1 2" id="KW-0694">RNA-binding</keyword>
<keyword evidence="8" id="KW-1185">Reference proteome</keyword>
<dbReference type="InterPro" id="IPR000504">
    <property type="entry name" value="RRM_dom"/>
</dbReference>
<gene>
    <name evidence="6" type="ORF">UBRO2_05975</name>
    <name evidence="5" type="ORF">UBRO_00400</name>
</gene>
<evidence type="ECO:0000256" key="2">
    <source>
        <dbReference type="PROSITE-ProRule" id="PRU00176"/>
    </source>
</evidence>
<dbReference type="EMBL" id="ULHB01000274">
    <property type="protein sequence ID" value="SYW86255.1"/>
    <property type="molecule type" value="Genomic_DNA"/>
</dbReference>
<dbReference type="Proteomes" id="UP000179920">
    <property type="component" value="Chromosome II"/>
</dbReference>
<feature type="compositionally biased region" description="Polar residues" evidence="3">
    <location>
        <begin position="272"/>
        <end position="283"/>
    </location>
</feature>
<dbReference type="SUPFAM" id="SSF54928">
    <property type="entry name" value="RNA-binding domain, RBD"/>
    <property type="match status" value="1"/>
</dbReference>
<dbReference type="PANTHER" id="PTHR48025">
    <property type="entry name" value="OS02G0815200 PROTEIN"/>
    <property type="match status" value="1"/>
</dbReference>